<dbReference type="OrthoDB" id="9778595at2"/>
<keyword evidence="12" id="KW-0472">Membrane</keyword>
<evidence type="ECO:0000256" key="20">
    <source>
        <dbReference type="RuleBase" id="RU363002"/>
    </source>
</evidence>
<sequence>MSFKSLKPVMAAALVAATLMGCSPQETLETFVGPTQGSTYTIKYVRTANGPEVASVQRETELVLAEIDKQLSNYRPDSVIQHFNNLPAGACLKVPELMLRLTQAAEVLSTETGGVLDLSVQPLLELWGFGPKRGQRIPTEAEIAEVRQRVGHQYLHVRGDELCKDVALKLDFNSIAAGESVDLVSARLEALGITSYLVEITGELKAKGLKPDGSQWRVAIEAPKDNEREAMEIIQLDGYAVSTSGDYRNYFERDGHRYSHTIDPRTGAPIQHKLAAVTVIDPSAMRADGLSTALMVMGSEEGLAFAERQGIAALFVSHVEKNFVSVRTRNFDLLLGQGRQP</sequence>
<evidence type="ECO:0000256" key="14">
    <source>
        <dbReference type="ARBA" id="ARBA00023288"/>
    </source>
</evidence>
<evidence type="ECO:0000256" key="8">
    <source>
        <dbReference type="ARBA" id="ARBA00022723"/>
    </source>
</evidence>
<dbReference type="EMBL" id="VLKG01000009">
    <property type="protein sequence ID" value="TWH64504.1"/>
    <property type="molecule type" value="Genomic_DNA"/>
</dbReference>
<feature type="binding site" evidence="19">
    <location>
        <position position="288"/>
    </location>
    <ligand>
        <name>Mg(2+)</name>
        <dbReference type="ChEBI" id="CHEBI:18420"/>
    </ligand>
</feature>
<evidence type="ECO:0000256" key="13">
    <source>
        <dbReference type="ARBA" id="ARBA00023139"/>
    </source>
</evidence>
<evidence type="ECO:0000256" key="1">
    <source>
        <dbReference type="ARBA" id="ARBA00008282"/>
    </source>
</evidence>
<evidence type="ECO:0000256" key="12">
    <source>
        <dbReference type="ARBA" id="ARBA00023136"/>
    </source>
</evidence>
<dbReference type="EC" id="2.7.1.180" evidence="2 18"/>
<keyword evidence="10 18" id="KW-0274">FAD</keyword>
<keyword evidence="22" id="KW-1185">Reference proteome</keyword>
<dbReference type="Gene3D" id="3.10.520.10">
    <property type="entry name" value="ApbE-like domains"/>
    <property type="match status" value="1"/>
</dbReference>
<evidence type="ECO:0000256" key="16">
    <source>
        <dbReference type="ARBA" id="ARBA00048540"/>
    </source>
</evidence>
<evidence type="ECO:0000256" key="2">
    <source>
        <dbReference type="ARBA" id="ARBA00011955"/>
    </source>
</evidence>
<dbReference type="GO" id="GO:0046872">
    <property type="term" value="F:metal ion binding"/>
    <property type="evidence" value="ECO:0007669"/>
    <property type="project" value="UniProtKB-UniRule"/>
</dbReference>
<reference evidence="21 22" key="1">
    <citation type="submission" date="2019-07" db="EMBL/GenBank/DDBJ databases">
        <title>Genomic Encyclopedia of Type Strains, Phase I: the one thousand microbial genomes (KMG-I) project.</title>
        <authorList>
            <person name="Kyrpides N."/>
        </authorList>
    </citation>
    <scope>NUCLEOTIDE SEQUENCE [LARGE SCALE GENOMIC DNA]</scope>
    <source>
        <strain evidence="21 22">DSM 375</strain>
    </source>
</reference>
<evidence type="ECO:0000313" key="22">
    <source>
        <dbReference type="Proteomes" id="UP000319627"/>
    </source>
</evidence>
<comment type="function">
    <text evidence="20">Flavin transferase that catalyzes the transfer of the FMN moiety of FAD and its covalent binding to the hydroxyl group of a threonine residue in a target flavoprotein.</text>
</comment>
<organism evidence="21 22">
    <name type="scientific">Azomonas agilis</name>
    <dbReference type="NCBI Taxonomy" id="116849"/>
    <lineage>
        <taxon>Bacteria</taxon>
        <taxon>Pseudomonadati</taxon>
        <taxon>Pseudomonadota</taxon>
        <taxon>Gammaproteobacteria</taxon>
        <taxon>Pseudomonadales</taxon>
        <taxon>Pseudomonadaceae</taxon>
        <taxon>Azomonas</taxon>
    </lineage>
</organism>
<keyword evidence="7 18" id="KW-0808">Transferase</keyword>
<evidence type="ECO:0000256" key="7">
    <source>
        <dbReference type="ARBA" id="ARBA00022679"/>
    </source>
</evidence>
<keyword evidence="4" id="KW-1003">Cell membrane</keyword>
<evidence type="ECO:0000256" key="9">
    <source>
        <dbReference type="ARBA" id="ARBA00022729"/>
    </source>
</evidence>
<dbReference type="FunFam" id="3.10.520.10:FF:000001">
    <property type="entry name" value="FAD:protein FMN transferase"/>
    <property type="match status" value="1"/>
</dbReference>
<dbReference type="SUPFAM" id="SSF143631">
    <property type="entry name" value="ApbE-like"/>
    <property type="match status" value="1"/>
</dbReference>
<evidence type="ECO:0000256" key="3">
    <source>
        <dbReference type="ARBA" id="ARBA00016337"/>
    </source>
</evidence>
<keyword evidence="8 18" id="KW-0479">Metal-binding</keyword>
<dbReference type="RefSeq" id="WP_144572179.1">
    <property type="nucleotide sequence ID" value="NZ_VLKG01000009.1"/>
</dbReference>
<evidence type="ECO:0000256" key="6">
    <source>
        <dbReference type="ARBA" id="ARBA00022630"/>
    </source>
</evidence>
<dbReference type="AlphaFoldDB" id="A0A562I1B2"/>
<proteinExistence type="inferred from homology"/>
<keyword evidence="9" id="KW-0732">Signal</keyword>
<name>A0A562I1B2_9GAMM</name>
<comment type="caution">
    <text evidence="21">The sequence shown here is derived from an EMBL/GenBank/DDBJ whole genome shotgun (WGS) entry which is preliminary data.</text>
</comment>
<dbReference type="PROSITE" id="PS51257">
    <property type="entry name" value="PROKAR_LIPOPROTEIN"/>
    <property type="match status" value="1"/>
</dbReference>
<dbReference type="GO" id="GO:0005886">
    <property type="term" value="C:plasma membrane"/>
    <property type="evidence" value="ECO:0007669"/>
    <property type="project" value="UniProtKB-SubCell"/>
</dbReference>
<feature type="binding site" evidence="19">
    <location>
        <position position="174"/>
    </location>
    <ligand>
        <name>Mg(2+)</name>
        <dbReference type="ChEBI" id="CHEBI:18420"/>
    </ligand>
</feature>
<dbReference type="PANTHER" id="PTHR30040">
    <property type="entry name" value="THIAMINE BIOSYNTHESIS LIPOPROTEIN APBE"/>
    <property type="match status" value="1"/>
</dbReference>
<accession>A0A562I1B2</accession>
<evidence type="ECO:0000256" key="19">
    <source>
        <dbReference type="PIRSR" id="PIRSR006268-2"/>
    </source>
</evidence>
<dbReference type="InterPro" id="IPR003374">
    <property type="entry name" value="ApbE-like_sf"/>
</dbReference>
<evidence type="ECO:0000256" key="18">
    <source>
        <dbReference type="PIRNR" id="PIRNR006268"/>
    </source>
</evidence>
<gene>
    <name evidence="21" type="ORF">LX59_02452</name>
</gene>
<keyword evidence="14 20" id="KW-0449">Lipoprotein</keyword>
<comment type="cofactor">
    <cofactor evidence="19">
        <name>Mg(2+)</name>
        <dbReference type="ChEBI" id="CHEBI:18420"/>
    </cofactor>
    <cofactor evidence="19">
        <name>Mn(2+)</name>
        <dbReference type="ChEBI" id="CHEBI:29035"/>
    </cofactor>
    <text evidence="19">Magnesium. Can also use manganese.</text>
</comment>
<dbReference type="InterPro" id="IPR024932">
    <property type="entry name" value="ApbE"/>
</dbReference>
<comment type="similarity">
    <text evidence="1 18 20">Belongs to the ApbE family.</text>
</comment>
<comment type="catalytic activity">
    <reaction evidence="16 18 20">
        <text>L-threonyl-[protein] + FAD = FMN-L-threonyl-[protein] + AMP + H(+)</text>
        <dbReference type="Rhea" id="RHEA:36847"/>
        <dbReference type="Rhea" id="RHEA-COMP:11060"/>
        <dbReference type="Rhea" id="RHEA-COMP:11061"/>
        <dbReference type="ChEBI" id="CHEBI:15378"/>
        <dbReference type="ChEBI" id="CHEBI:30013"/>
        <dbReference type="ChEBI" id="CHEBI:57692"/>
        <dbReference type="ChEBI" id="CHEBI:74257"/>
        <dbReference type="ChEBI" id="CHEBI:456215"/>
        <dbReference type="EC" id="2.7.1.180"/>
    </reaction>
</comment>
<keyword evidence="6 18" id="KW-0285">Flavoprotein</keyword>
<evidence type="ECO:0000256" key="17">
    <source>
        <dbReference type="ARBA" id="ARBA00060485"/>
    </source>
</evidence>
<dbReference type="PIRSF" id="PIRSF006268">
    <property type="entry name" value="ApbE"/>
    <property type="match status" value="1"/>
</dbReference>
<keyword evidence="11 18" id="KW-0460">Magnesium</keyword>
<dbReference type="GO" id="GO:0016740">
    <property type="term" value="F:transferase activity"/>
    <property type="evidence" value="ECO:0007669"/>
    <property type="project" value="UniProtKB-UniRule"/>
</dbReference>
<keyword evidence="5 20" id="KW-0997">Cell inner membrane</keyword>
<comment type="subcellular location">
    <subcellularLocation>
        <location evidence="17 20">Cell inner membrane</location>
        <topology evidence="17 20">Lipid-anchor</topology>
        <orientation evidence="17 20">Periplasmic side</orientation>
    </subcellularLocation>
</comment>
<evidence type="ECO:0000256" key="11">
    <source>
        <dbReference type="ARBA" id="ARBA00022842"/>
    </source>
</evidence>
<evidence type="ECO:0000256" key="4">
    <source>
        <dbReference type="ARBA" id="ARBA00022475"/>
    </source>
</evidence>
<evidence type="ECO:0000256" key="10">
    <source>
        <dbReference type="ARBA" id="ARBA00022827"/>
    </source>
</evidence>
<dbReference type="Proteomes" id="UP000319627">
    <property type="component" value="Unassembled WGS sequence"/>
</dbReference>
<evidence type="ECO:0000256" key="5">
    <source>
        <dbReference type="ARBA" id="ARBA00022519"/>
    </source>
</evidence>
<evidence type="ECO:0000313" key="21">
    <source>
        <dbReference type="EMBL" id="TWH64504.1"/>
    </source>
</evidence>
<dbReference type="Pfam" id="PF02424">
    <property type="entry name" value="ApbE"/>
    <property type="match status" value="1"/>
</dbReference>
<evidence type="ECO:0000256" key="15">
    <source>
        <dbReference type="ARBA" id="ARBA00031306"/>
    </source>
</evidence>
<feature type="binding site" evidence="19">
    <location>
        <position position="292"/>
    </location>
    <ligand>
        <name>Mg(2+)</name>
        <dbReference type="ChEBI" id="CHEBI:18420"/>
    </ligand>
</feature>
<dbReference type="PANTHER" id="PTHR30040:SF2">
    <property type="entry name" value="FAD:PROTEIN FMN TRANSFERASE"/>
    <property type="match status" value="1"/>
</dbReference>
<protein>
    <recommendedName>
        <fullName evidence="3 18">FAD:protein FMN transferase</fullName>
        <ecNumber evidence="2 18">2.7.1.180</ecNumber>
    </recommendedName>
    <alternativeName>
        <fullName evidence="15 18">Flavin transferase</fullName>
    </alternativeName>
</protein>
<keyword evidence="13" id="KW-0564">Palmitate</keyword>